<evidence type="ECO:0008006" key="4">
    <source>
        <dbReference type="Google" id="ProtNLM"/>
    </source>
</evidence>
<sequence length="78" mass="8633">MRRKLIPALIAPLACVTVLIAPAAEASAATWHNTGQSFYWFESCDAAGKAGVNTGRWESYFCNGSSAPWADYDLWVWY</sequence>
<dbReference type="RefSeq" id="WP_047222289.1">
    <property type="nucleotide sequence ID" value="NZ_JWIO01000008.1"/>
</dbReference>
<accession>A0ABR5F5T9</accession>
<keyword evidence="3" id="KW-1185">Reference proteome</keyword>
<evidence type="ECO:0000313" key="2">
    <source>
        <dbReference type="EMBL" id="KLL12020.1"/>
    </source>
</evidence>
<proteinExistence type="predicted"/>
<keyword evidence="1" id="KW-0732">Signal</keyword>
<dbReference type="Proteomes" id="UP000035425">
    <property type="component" value="Unassembled WGS sequence"/>
</dbReference>
<evidence type="ECO:0000256" key="1">
    <source>
        <dbReference type="SAM" id="SignalP"/>
    </source>
</evidence>
<gene>
    <name evidence="2" type="ORF">FrCorBMG51_07005</name>
</gene>
<feature type="signal peptide" evidence="1">
    <location>
        <begin position="1"/>
        <end position="23"/>
    </location>
</feature>
<protein>
    <recommendedName>
        <fullName evidence="4">Secreted protein</fullName>
    </recommendedName>
</protein>
<feature type="chain" id="PRO_5045281268" description="Secreted protein" evidence="1">
    <location>
        <begin position="24"/>
        <end position="78"/>
    </location>
</feature>
<dbReference type="EMBL" id="JWIO01000008">
    <property type="protein sequence ID" value="KLL12020.1"/>
    <property type="molecule type" value="Genomic_DNA"/>
</dbReference>
<reference evidence="2 3" key="1">
    <citation type="submission" date="2014-12" db="EMBL/GenBank/DDBJ databases">
        <title>Frankia sp. BMG5.1 draft genome.</title>
        <authorList>
            <person name="Gtari M."/>
            <person name="Ghodhbane-Gtari F."/>
            <person name="Nouioui I."/>
            <person name="Ktari A."/>
            <person name="Hezbri K."/>
            <person name="Mimouni W."/>
            <person name="Sbissi I."/>
            <person name="Ayari A."/>
            <person name="Yamanaka T."/>
            <person name="Normand P."/>
            <person name="Tisa L.S."/>
            <person name="Boudabous A."/>
        </authorList>
    </citation>
    <scope>NUCLEOTIDE SEQUENCE [LARGE SCALE GENOMIC DNA]</scope>
    <source>
        <strain evidence="2 3">BMG5.1</strain>
    </source>
</reference>
<organism evidence="2 3">
    <name type="scientific">Protofrankia coriariae</name>
    <dbReference type="NCBI Taxonomy" id="1562887"/>
    <lineage>
        <taxon>Bacteria</taxon>
        <taxon>Bacillati</taxon>
        <taxon>Actinomycetota</taxon>
        <taxon>Actinomycetes</taxon>
        <taxon>Frankiales</taxon>
        <taxon>Frankiaceae</taxon>
        <taxon>Protofrankia</taxon>
    </lineage>
</organism>
<name>A0ABR5F5T9_9ACTN</name>
<evidence type="ECO:0000313" key="3">
    <source>
        <dbReference type="Proteomes" id="UP000035425"/>
    </source>
</evidence>
<comment type="caution">
    <text evidence="2">The sequence shown here is derived from an EMBL/GenBank/DDBJ whole genome shotgun (WGS) entry which is preliminary data.</text>
</comment>